<evidence type="ECO:0000313" key="2">
    <source>
        <dbReference type="EMBL" id="SIN78253.1"/>
    </source>
</evidence>
<gene>
    <name evidence="2" type="ORF">SAMN04488055_1317</name>
</gene>
<evidence type="ECO:0000313" key="3">
    <source>
        <dbReference type="Proteomes" id="UP000185003"/>
    </source>
</evidence>
<name>A0A1N6E5K7_9BACT</name>
<dbReference type="Proteomes" id="UP000185003">
    <property type="component" value="Unassembled WGS sequence"/>
</dbReference>
<dbReference type="InterPro" id="IPR041657">
    <property type="entry name" value="HTH_17"/>
</dbReference>
<feature type="domain" description="Helix-turn-helix" evidence="1">
    <location>
        <begin position="38"/>
        <end position="86"/>
    </location>
</feature>
<accession>A0A1N6E5K7</accession>
<dbReference type="EMBL" id="FSRA01000001">
    <property type="protein sequence ID" value="SIN78253.1"/>
    <property type="molecule type" value="Genomic_DNA"/>
</dbReference>
<protein>
    <recommendedName>
        <fullName evidence="1">Helix-turn-helix domain-containing protein</fullName>
    </recommendedName>
</protein>
<proteinExistence type="predicted"/>
<dbReference type="RefSeq" id="WP_074238470.1">
    <property type="nucleotide sequence ID" value="NZ_FSRA01000001.1"/>
</dbReference>
<keyword evidence="3" id="KW-1185">Reference proteome</keyword>
<dbReference type="Pfam" id="PF12728">
    <property type="entry name" value="HTH_17"/>
    <property type="match status" value="1"/>
</dbReference>
<dbReference type="InterPro" id="IPR009061">
    <property type="entry name" value="DNA-bd_dom_put_sf"/>
</dbReference>
<dbReference type="PANTHER" id="PTHR34585">
    <property type="match status" value="1"/>
</dbReference>
<dbReference type="OrthoDB" id="1524679at2"/>
<evidence type="ECO:0000259" key="1">
    <source>
        <dbReference type="Pfam" id="PF12728"/>
    </source>
</evidence>
<dbReference type="SUPFAM" id="SSF46955">
    <property type="entry name" value="Putative DNA-binding domain"/>
    <property type="match status" value="1"/>
</dbReference>
<dbReference type="AlphaFoldDB" id="A0A1N6E5K7"/>
<dbReference type="PANTHER" id="PTHR34585:SF22">
    <property type="entry name" value="HELIX-TURN-HELIX DOMAIN-CONTAINING PROTEIN"/>
    <property type="match status" value="1"/>
</dbReference>
<organism evidence="2 3">
    <name type="scientific">Chitinophaga niabensis</name>
    <dbReference type="NCBI Taxonomy" id="536979"/>
    <lineage>
        <taxon>Bacteria</taxon>
        <taxon>Pseudomonadati</taxon>
        <taxon>Bacteroidota</taxon>
        <taxon>Chitinophagia</taxon>
        <taxon>Chitinophagales</taxon>
        <taxon>Chitinophagaceae</taxon>
        <taxon>Chitinophaga</taxon>
    </lineage>
</organism>
<dbReference type="STRING" id="536979.SAMN04488055_1317"/>
<reference evidence="2 3" key="1">
    <citation type="submission" date="2016-11" db="EMBL/GenBank/DDBJ databases">
        <authorList>
            <person name="Jaros S."/>
            <person name="Januszkiewicz K."/>
            <person name="Wedrychowicz H."/>
        </authorList>
    </citation>
    <scope>NUCLEOTIDE SEQUENCE [LARGE SCALE GENOMIC DNA]</scope>
    <source>
        <strain evidence="2 3">DSM 24787</strain>
    </source>
</reference>
<sequence>MRKEQLITLEDLDNFKVELLDGVKQLLKECKGQPAKQWIKTSELVKSYKFSPGKLQKMRDQGLLAFTRIGGDIYYDQDDIKAMFEQLKTPALK</sequence>